<gene>
    <name evidence="1" type="ORF">AAFC00_002703</name>
</gene>
<keyword evidence="2" id="KW-1185">Reference proteome</keyword>
<comment type="caution">
    <text evidence="1">The sequence shown here is derived from an EMBL/GenBank/DDBJ whole genome shotgun (WGS) entry which is preliminary data.</text>
</comment>
<reference evidence="1 2" key="1">
    <citation type="submission" date="2024-07" db="EMBL/GenBank/DDBJ databases">
        <title>Draft sequence of the Neodothiora populina.</title>
        <authorList>
            <person name="Drown D.D."/>
            <person name="Schuette U.S."/>
            <person name="Buechlein A.B."/>
            <person name="Rusch D.R."/>
            <person name="Winton L.W."/>
            <person name="Adams G.A."/>
        </authorList>
    </citation>
    <scope>NUCLEOTIDE SEQUENCE [LARGE SCALE GENOMIC DNA]</scope>
    <source>
        <strain evidence="1 2">CPC 39397</strain>
    </source>
</reference>
<dbReference type="GeneID" id="95976405"/>
<dbReference type="EMBL" id="JBFMKM010000012">
    <property type="protein sequence ID" value="KAL1302285.1"/>
    <property type="molecule type" value="Genomic_DNA"/>
</dbReference>
<protein>
    <submittedName>
        <fullName evidence="1">Uncharacterized protein</fullName>
    </submittedName>
</protein>
<organism evidence="1 2">
    <name type="scientific">Neodothiora populina</name>
    <dbReference type="NCBI Taxonomy" id="2781224"/>
    <lineage>
        <taxon>Eukaryota</taxon>
        <taxon>Fungi</taxon>
        <taxon>Dikarya</taxon>
        <taxon>Ascomycota</taxon>
        <taxon>Pezizomycotina</taxon>
        <taxon>Dothideomycetes</taxon>
        <taxon>Dothideomycetidae</taxon>
        <taxon>Dothideales</taxon>
        <taxon>Dothioraceae</taxon>
        <taxon>Neodothiora</taxon>
    </lineage>
</organism>
<evidence type="ECO:0000313" key="2">
    <source>
        <dbReference type="Proteomes" id="UP001562354"/>
    </source>
</evidence>
<dbReference type="RefSeq" id="XP_069198561.1">
    <property type="nucleotide sequence ID" value="XM_069348479.1"/>
</dbReference>
<name>A0ABR3P894_9PEZI</name>
<dbReference type="Proteomes" id="UP001562354">
    <property type="component" value="Unassembled WGS sequence"/>
</dbReference>
<proteinExistence type="predicted"/>
<evidence type="ECO:0000313" key="1">
    <source>
        <dbReference type="EMBL" id="KAL1302285.1"/>
    </source>
</evidence>
<sequence>METILPVPARHRAEENTVREVQARDHSTVHIGSDERITYNVNLIFVLPDQNHILPRQALGENGLAGWYGSRQGGQDDDQGLIAEERSARRLARLVSPLCHAFTVLTYPPREPPPSRQPLISASVVARSRSRMPRRTQELDVARHLQADALASLDQAIIGGPLDLLREVLNQSTENLASNYSTARSRPADVLGETDNVLTRSAEAARATAAVWKIRVFILPASLTLELAIAPPLTVDLIKEEIRQRLENPDDDIYIIWAYYFLTNQHLRDIERNPRNRKIIFLVCCTAVRQTGLMMQTCVSATHPALSSVCPFSASVATLTSRRPTYARTIGRGCGQYVTRFSTNYTRRPSRSTSLVATS</sequence>
<accession>A0ABR3P894</accession>